<dbReference type="InterPro" id="IPR036754">
    <property type="entry name" value="YbaK/aa-tRNA-synt-asso_dom_sf"/>
</dbReference>
<dbReference type="InterPro" id="IPR007214">
    <property type="entry name" value="YbaK/aa-tRNA-synth-assoc-dom"/>
</dbReference>
<keyword evidence="2" id="KW-0030">Aminoacyl-tRNA synthetase</keyword>
<dbReference type="Gene3D" id="3.90.960.10">
    <property type="entry name" value="YbaK/aminoacyl-tRNA synthetase-associated domain"/>
    <property type="match status" value="1"/>
</dbReference>
<dbReference type="AlphaFoldDB" id="A0A2U4F5P2"/>
<gene>
    <name evidence="2" type="ORF">A966_01968</name>
</gene>
<feature type="domain" description="YbaK/aminoacyl-tRNA synthetase-associated" evidence="1">
    <location>
        <begin position="25"/>
        <end position="141"/>
    </location>
</feature>
<dbReference type="SUPFAM" id="SSF55826">
    <property type="entry name" value="YbaK/ProRS associated domain"/>
    <property type="match status" value="1"/>
</dbReference>
<proteinExistence type="predicted"/>
<dbReference type="CDD" id="cd04333">
    <property type="entry name" value="ProX_deacylase"/>
    <property type="match status" value="1"/>
</dbReference>
<dbReference type="PANTHER" id="PTHR30411:SF1">
    <property type="entry name" value="CYTOPLASMIC PROTEIN"/>
    <property type="match status" value="1"/>
</dbReference>
<dbReference type="Pfam" id="PF04073">
    <property type="entry name" value="tRNA_edit"/>
    <property type="match status" value="1"/>
</dbReference>
<dbReference type="PANTHER" id="PTHR30411">
    <property type="entry name" value="CYTOPLASMIC PROTEIN"/>
    <property type="match status" value="1"/>
</dbReference>
<protein>
    <submittedName>
        <fullName evidence="2">YbaK/prolyl-tRNA synthetase associated region</fullName>
    </submittedName>
</protein>
<sequence>MNEKVLNALKELNIEYKEFEEAGLTKTVDDAAKTLNIERGQVAKSILVKPSKRDNFAMIIASGDKKISSKKMRAYFDCKTSFANAEDTFKLTGFTFGGVCPFGIDKNIDVLVDKSMKRFDALYIACGSDSSLAEMTYEEILEKISNVEVDLTED</sequence>
<dbReference type="GO" id="GO:0002161">
    <property type="term" value="F:aminoacyl-tRNA deacylase activity"/>
    <property type="evidence" value="ECO:0007669"/>
    <property type="project" value="InterPro"/>
</dbReference>
<evidence type="ECO:0000259" key="1">
    <source>
        <dbReference type="Pfam" id="PF04073"/>
    </source>
</evidence>
<name>A0A2U4F5P2_9SPIR</name>
<reference evidence="2 3" key="1">
    <citation type="submission" date="2012-07" db="EMBL/GenBank/DDBJ databases">
        <title>Genome sequence of Brachyspira sp. 30446, isolated from a pig with mucohaemorrhagic colitis.</title>
        <authorList>
            <person name="Rubin J.E."/>
            <person name="Fernando C."/>
            <person name="Harding J.C.S."/>
            <person name="Hill J.E."/>
        </authorList>
    </citation>
    <scope>NUCLEOTIDE SEQUENCE [LARGE SCALE GENOMIC DNA]</scope>
    <source>
        <strain evidence="2 3">30446</strain>
    </source>
</reference>
<dbReference type="EMBL" id="ALNZ01000009">
    <property type="protein sequence ID" value="EKV58047.1"/>
    <property type="molecule type" value="Genomic_DNA"/>
</dbReference>
<evidence type="ECO:0000313" key="2">
    <source>
        <dbReference type="EMBL" id="EKV58047.1"/>
    </source>
</evidence>
<dbReference type="OrthoDB" id="9798760at2"/>
<evidence type="ECO:0000313" key="3">
    <source>
        <dbReference type="Proteomes" id="UP000011663"/>
    </source>
</evidence>
<accession>A0A2U4F5P2</accession>
<comment type="caution">
    <text evidence="2">The sequence shown here is derived from an EMBL/GenBank/DDBJ whole genome shotgun (WGS) entry which is preliminary data.</text>
</comment>
<keyword evidence="2" id="KW-0436">Ligase</keyword>
<dbReference type="RefSeq" id="WP_008721797.1">
    <property type="nucleotide sequence ID" value="NZ_JH994110.1"/>
</dbReference>
<dbReference type="Proteomes" id="UP000011663">
    <property type="component" value="Unassembled WGS sequence"/>
</dbReference>
<dbReference type="STRING" id="1289135.A966_01968"/>
<dbReference type="GeneID" id="66486857"/>
<organism evidence="2 3">
    <name type="scientific">Brachyspira hampsonii 30446</name>
    <dbReference type="NCBI Taxonomy" id="1289135"/>
    <lineage>
        <taxon>Bacteria</taxon>
        <taxon>Pseudomonadati</taxon>
        <taxon>Spirochaetota</taxon>
        <taxon>Spirochaetia</taxon>
        <taxon>Brachyspirales</taxon>
        <taxon>Brachyspiraceae</taxon>
        <taxon>Brachyspira</taxon>
    </lineage>
</organism>
<dbReference type="GO" id="GO:0004812">
    <property type="term" value="F:aminoacyl-tRNA ligase activity"/>
    <property type="evidence" value="ECO:0007669"/>
    <property type="project" value="UniProtKB-KW"/>
</dbReference>